<gene>
    <name evidence="2" type="ORF">GPM918_LOCUS41905</name>
    <name evidence="3" type="ORF">SRO942_LOCUS43041</name>
</gene>
<evidence type="ECO:0000256" key="1">
    <source>
        <dbReference type="SAM" id="MobiDB-lite"/>
    </source>
</evidence>
<evidence type="ECO:0000313" key="4">
    <source>
        <dbReference type="Proteomes" id="UP000663829"/>
    </source>
</evidence>
<dbReference type="PANTHER" id="PTHR37984">
    <property type="entry name" value="PROTEIN CBG26694"/>
    <property type="match status" value="1"/>
</dbReference>
<organism evidence="2 4">
    <name type="scientific">Didymodactylos carnosus</name>
    <dbReference type="NCBI Taxonomy" id="1234261"/>
    <lineage>
        <taxon>Eukaryota</taxon>
        <taxon>Metazoa</taxon>
        <taxon>Spiralia</taxon>
        <taxon>Gnathifera</taxon>
        <taxon>Rotifera</taxon>
        <taxon>Eurotatoria</taxon>
        <taxon>Bdelloidea</taxon>
        <taxon>Philodinida</taxon>
        <taxon>Philodinidae</taxon>
        <taxon>Didymodactylos</taxon>
    </lineage>
</organism>
<comment type="caution">
    <text evidence="2">The sequence shown here is derived from an EMBL/GenBank/DDBJ whole genome shotgun (WGS) entry which is preliminary data.</text>
</comment>
<dbReference type="OrthoDB" id="10067601at2759"/>
<name>A0A816A5G9_9BILA</name>
<protein>
    <submittedName>
        <fullName evidence="2">Uncharacterized protein</fullName>
    </submittedName>
</protein>
<dbReference type="InterPro" id="IPR043502">
    <property type="entry name" value="DNA/RNA_pol_sf"/>
</dbReference>
<dbReference type="Proteomes" id="UP000663829">
    <property type="component" value="Unassembled WGS sequence"/>
</dbReference>
<feature type="non-terminal residue" evidence="2">
    <location>
        <position position="1"/>
    </location>
</feature>
<dbReference type="Proteomes" id="UP000681722">
    <property type="component" value="Unassembled WGS sequence"/>
</dbReference>
<dbReference type="EMBL" id="CAJNOQ010034110">
    <property type="protein sequence ID" value="CAF1593273.1"/>
    <property type="molecule type" value="Genomic_DNA"/>
</dbReference>
<evidence type="ECO:0000313" key="3">
    <source>
        <dbReference type="EMBL" id="CAF4466484.1"/>
    </source>
</evidence>
<dbReference type="AlphaFoldDB" id="A0A816A5G9"/>
<dbReference type="InterPro" id="IPR050951">
    <property type="entry name" value="Retrovirus_Pol_polyprotein"/>
</dbReference>
<feature type="region of interest" description="Disordered" evidence="1">
    <location>
        <begin position="383"/>
        <end position="403"/>
    </location>
</feature>
<dbReference type="EMBL" id="CAJOBC010100320">
    <property type="protein sequence ID" value="CAF4466484.1"/>
    <property type="molecule type" value="Genomic_DNA"/>
</dbReference>
<evidence type="ECO:0000313" key="2">
    <source>
        <dbReference type="EMBL" id="CAF1593273.1"/>
    </source>
</evidence>
<dbReference type="Gene3D" id="3.10.10.10">
    <property type="entry name" value="HIV Type 1 Reverse Transcriptase, subunit A, domain 1"/>
    <property type="match status" value="1"/>
</dbReference>
<keyword evidence="4" id="KW-1185">Reference proteome</keyword>
<sequence>LHKAGIVLDIRDGRLWRKSRPTEKYLLSTELYQAGRLDVPVYAAEKRIIPPYHETYLAATVPSSFDPDPWEATTTSIPSRISTANCLVVVKNNSTALQIANLTPRRQVIHKGQILAYLEPLAGQWITPSTGILRPQSQHHTIHSHNNNMYDDENNDQCSVTNAEDIHQHHNNNAIINYQSINKNSLINDNYSMKHPNPTTFHGPISLASDPTLELEPLMPVINKEGLTHVGTHIDTYIDSHNSMREVEEEGGQETEHEKEEKYTYVVVKENKESYNVSAPSSSQAPESEEFRAQLLRDLDLSSASLSDVEEKLLSDLVLKYADLFTSKPGRTNIIKHHIDVGDAKPIKQQPYRALPPRRNYITQERIQMQEQNIIEPATGPWAAPVTLQPKRDGTMRRSLGPF</sequence>
<reference evidence="2" key="1">
    <citation type="submission" date="2021-02" db="EMBL/GenBank/DDBJ databases">
        <authorList>
            <person name="Nowell W R."/>
        </authorList>
    </citation>
    <scope>NUCLEOTIDE SEQUENCE</scope>
</reference>
<proteinExistence type="predicted"/>
<dbReference type="PANTHER" id="PTHR37984:SF5">
    <property type="entry name" value="PROTEIN NYNRIN-LIKE"/>
    <property type="match status" value="1"/>
</dbReference>
<dbReference type="SUPFAM" id="SSF56672">
    <property type="entry name" value="DNA/RNA polymerases"/>
    <property type="match status" value="1"/>
</dbReference>
<accession>A0A816A5G9</accession>